<dbReference type="PANTHER" id="PTHR20772">
    <property type="entry name" value="PROTEIN FMP42"/>
    <property type="match status" value="1"/>
</dbReference>
<evidence type="ECO:0000313" key="10">
    <source>
        <dbReference type="EMBL" id="KFG31089.1"/>
    </source>
</evidence>
<dbReference type="Gene3D" id="1.20.1250.20">
    <property type="entry name" value="MFS general substrate transporter like domains"/>
    <property type="match status" value="2"/>
</dbReference>
<organism evidence="10 11">
    <name type="scientific">Toxoplasma gondii p89</name>
    <dbReference type="NCBI Taxonomy" id="943119"/>
    <lineage>
        <taxon>Eukaryota</taxon>
        <taxon>Sar</taxon>
        <taxon>Alveolata</taxon>
        <taxon>Apicomplexa</taxon>
        <taxon>Conoidasida</taxon>
        <taxon>Coccidia</taxon>
        <taxon>Eucoccidiorida</taxon>
        <taxon>Eimeriorina</taxon>
        <taxon>Sarcocystidae</taxon>
        <taxon>Toxoplasma</taxon>
    </lineage>
</organism>
<feature type="transmembrane region" description="Helical" evidence="9">
    <location>
        <begin position="601"/>
        <end position="625"/>
    </location>
</feature>
<feature type="compositionally biased region" description="Basic and acidic residues" evidence="8">
    <location>
        <begin position="422"/>
        <end position="437"/>
    </location>
</feature>
<feature type="transmembrane region" description="Helical" evidence="9">
    <location>
        <begin position="190"/>
        <end position="211"/>
    </location>
</feature>
<dbReference type="PANTHER" id="PTHR20772:SF2">
    <property type="entry name" value="PROTEIN FMP42"/>
    <property type="match status" value="1"/>
</dbReference>
<feature type="region of interest" description="Disordered" evidence="8">
    <location>
        <begin position="391"/>
        <end position="438"/>
    </location>
</feature>
<dbReference type="InterPro" id="IPR036259">
    <property type="entry name" value="MFS_trans_sf"/>
</dbReference>
<evidence type="ECO:0000256" key="8">
    <source>
        <dbReference type="SAM" id="MobiDB-lite"/>
    </source>
</evidence>
<comment type="caution">
    <text evidence="10">The sequence shown here is derived from an EMBL/GenBank/DDBJ whole genome shotgun (WGS) entry which is preliminary data.</text>
</comment>
<dbReference type="SUPFAM" id="SSF103473">
    <property type="entry name" value="MFS general substrate transporter"/>
    <property type="match status" value="1"/>
</dbReference>
<reference evidence="10 11" key="1">
    <citation type="submission" date="2014-03" db="EMBL/GenBank/DDBJ databases">
        <authorList>
            <person name="Sibley D."/>
            <person name="Venepally P."/>
            <person name="Karamycheva S."/>
            <person name="Hadjithomas M."/>
            <person name="Khan A."/>
            <person name="Brunk B."/>
            <person name="Roos D."/>
            <person name="Caler E."/>
            <person name="Lorenzi H."/>
        </authorList>
    </citation>
    <scope>NUCLEOTIDE SEQUENCE [LARGE SCALE GENOMIC DNA]</scope>
    <source>
        <strain evidence="11">p89</strain>
    </source>
</reference>
<feature type="region of interest" description="Disordered" evidence="8">
    <location>
        <begin position="264"/>
        <end position="346"/>
    </location>
</feature>
<evidence type="ECO:0000256" key="4">
    <source>
        <dbReference type="ARBA" id="ARBA00022692"/>
    </source>
</evidence>
<dbReference type="GO" id="GO:0016020">
    <property type="term" value="C:membrane"/>
    <property type="evidence" value="ECO:0007669"/>
    <property type="project" value="UniProtKB-SubCell"/>
</dbReference>
<protein>
    <submittedName>
        <fullName evidence="10">Putative amino acid transporter</fullName>
    </submittedName>
</protein>
<evidence type="ECO:0000256" key="5">
    <source>
        <dbReference type="ARBA" id="ARBA00022970"/>
    </source>
</evidence>
<proteinExistence type="inferred from homology"/>
<feature type="transmembrane region" description="Helical" evidence="9">
    <location>
        <begin position="226"/>
        <end position="245"/>
    </location>
</feature>
<accession>A0A086JG21</accession>
<feature type="transmembrane region" description="Helical" evidence="9">
    <location>
        <begin position="40"/>
        <end position="60"/>
    </location>
</feature>
<comment type="subcellular location">
    <subcellularLocation>
        <location evidence="1">Membrane</location>
        <topology evidence="1">Multi-pass membrane protein</topology>
    </subcellularLocation>
</comment>
<feature type="transmembrane region" description="Helical" evidence="9">
    <location>
        <begin position="537"/>
        <end position="558"/>
    </location>
</feature>
<dbReference type="CDD" id="cd06174">
    <property type="entry name" value="MFS"/>
    <property type="match status" value="1"/>
</dbReference>
<keyword evidence="6 9" id="KW-1133">Transmembrane helix</keyword>
<keyword evidence="4 9" id="KW-0812">Transmembrane</keyword>
<feature type="transmembrane region" description="Helical" evidence="9">
    <location>
        <begin position="109"/>
        <end position="128"/>
    </location>
</feature>
<dbReference type="OrthoDB" id="330047at2759"/>
<evidence type="ECO:0000256" key="3">
    <source>
        <dbReference type="ARBA" id="ARBA00022448"/>
    </source>
</evidence>
<dbReference type="InterPro" id="IPR052599">
    <property type="entry name" value="SLC43A_AATransporter"/>
</dbReference>
<keyword evidence="7 9" id="KW-0472">Membrane</keyword>
<feature type="compositionally biased region" description="Basic and acidic residues" evidence="8">
    <location>
        <begin position="264"/>
        <end position="297"/>
    </location>
</feature>
<keyword evidence="3" id="KW-0813">Transport</keyword>
<dbReference type="GO" id="GO:0006865">
    <property type="term" value="P:amino acid transport"/>
    <property type="evidence" value="ECO:0007669"/>
    <property type="project" value="UniProtKB-KW"/>
</dbReference>
<feature type="transmembrane region" description="Helical" evidence="9">
    <location>
        <begin position="159"/>
        <end position="178"/>
    </location>
</feature>
<feature type="transmembrane region" description="Helical" evidence="9">
    <location>
        <begin position="450"/>
        <end position="469"/>
    </location>
</feature>
<keyword evidence="5" id="KW-0029">Amino-acid transport</keyword>
<feature type="compositionally biased region" description="Basic and acidic residues" evidence="8">
    <location>
        <begin position="316"/>
        <end position="332"/>
    </location>
</feature>
<evidence type="ECO:0000256" key="6">
    <source>
        <dbReference type="ARBA" id="ARBA00022989"/>
    </source>
</evidence>
<sequence length="664" mass="72603">MTDPAASSRFSGLRTRLKAWIPPSDLPGANQPTPCNFNRYALLFFYVISGCLTGVVFFGWPAMASLIFYNEGFSTLCARDPATGAFSPDFRQEGQLFICDAQDAAVQKLYTLAGLLCCVMSACGGALLDFIGPKYTMCLGQLLSITGWLFLAFSGAAPSTYYAGIAFIGLGADVGFLPTMCVTRLLPGSAGLVITLLSSASSASSAVPMVLAKVVEHHGASLKTVALWYICCGPIVSLLIALFLLPRRNYLVGDEFADRGRSLEDHTCTVGDGRSEGDETGRDADMEDDGASRRDAPAKQNVRQMTNQSSSNWLSRGREKTLDVSRVQEARQKHTPATRAVEPSMPEGASFGCRNVVQATELADGARCEEVRPRAEEVVCLTDSEERWRGGVDDAAGNAATSIPGRTVARERDGPQESIEAQGEREEESKNKGEERPPAPPPFFKQLFSLRYLLVVVYFVGVACAGAFFQQAPRRMFNDTVVDFMEMMQPLAFLPCIIFGKCADVFGILKVWMVVNTCGLLMYATSMIHGFHNAFGYTSVLLYTLYMSVFSSQVFVYIEETFSPQYFGKMIGLTAMCGGLLSMVSNSLYEHVVIGIGKGDPFIMQVALTVFLGIQYIWIAWLMWLKRKEPNPYRSRPARLPPSDNPSIHAVPTCLAPFEPVCEV</sequence>
<feature type="transmembrane region" description="Helical" evidence="9">
    <location>
        <begin position="570"/>
        <end position="589"/>
    </location>
</feature>
<evidence type="ECO:0000256" key="9">
    <source>
        <dbReference type="SAM" id="Phobius"/>
    </source>
</evidence>
<gene>
    <name evidence="10" type="ORF">TGP89_290860</name>
</gene>
<name>A0A086JG21_TOXGO</name>
<dbReference type="VEuPathDB" id="ToxoDB:TGP89_290860"/>
<feature type="compositionally biased region" description="Polar residues" evidence="8">
    <location>
        <begin position="301"/>
        <end position="314"/>
    </location>
</feature>
<dbReference type="AlphaFoldDB" id="A0A086JG21"/>
<evidence type="ECO:0000256" key="2">
    <source>
        <dbReference type="ARBA" id="ARBA00006595"/>
    </source>
</evidence>
<dbReference type="Proteomes" id="UP000028828">
    <property type="component" value="Unassembled WGS sequence"/>
</dbReference>
<comment type="similarity">
    <text evidence="2">Belongs to the SLC43A transporter (TC 2.A.1.44) family.</text>
</comment>
<evidence type="ECO:0000256" key="1">
    <source>
        <dbReference type="ARBA" id="ARBA00004141"/>
    </source>
</evidence>
<dbReference type="EMBL" id="AEYI02001992">
    <property type="protein sequence ID" value="KFG31089.1"/>
    <property type="molecule type" value="Genomic_DNA"/>
</dbReference>
<evidence type="ECO:0000313" key="11">
    <source>
        <dbReference type="Proteomes" id="UP000028828"/>
    </source>
</evidence>
<evidence type="ECO:0000256" key="7">
    <source>
        <dbReference type="ARBA" id="ARBA00023136"/>
    </source>
</evidence>